<evidence type="ECO:0000313" key="27">
    <source>
        <dbReference type="Proteomes" id="UP000432516"/>
    </source>
</evidence>
<dbReference type="Proteomes" id="UP000441358">
    <property type="component" value="Unassembled WGS sequence"/>
</dbReference>
<dbReference type="Pfam" id="PF07715">
    <property type="entry name" value="Plug"/>
    <property type="match status" value="1"/>
</dbReference>
<evidence type="ECO:0000259" key="13">
    <source>
        <dbReference type="Pfam" id="PF00593"/>
    </source>
</evidence>
<dbReference type="PROSITE" id="PS52016">
    <property type="entry name" value="TONB_DEPENDENT_REC_3"/>
    <property type="match status" value="1"/>
</dbReference>
<dbReference type="Gene3D" id="2.40.170.20">
    <property type="entry name" value="TonB-dependent receptor, beta-barrel domain"/>
    <property type="match status" value="1"/>
</dbReference>
<dbReference type="Proteomes" id="UP000432516">
    <property type="component" value="Unassembled WGS sequence"/>
</dbReference>
<dbReference type="OMA" id="YYPLMWE"/>
<evidence type="ECO:0000313" key="29">
    <source>
        <dbReference type="Proteomes" id="UP000441609"/>
    </source>
</evidence>
<keyword evidence="7 10" id="KW-0472">Membrane</keyword>
<evidence type="ECO:0000256" key="11">
    <source>
        <dbReference type="RuleBase" id="RU003357"/>
    </source>
</evidence>
<dbReference type="Proteomes" id="UP000095455">
    <property type="component" value="Unassembled WGS sequence"/>
</dbReference>
<dbReference type="Proteomes" id="UP000441609">
    <property type="component" value="Unassembled WGS sequence"/>
</dbReference>
<evidence type="ECO:0000256" key="6">
    <source>
        <dbReference type="ARBA" id="ARBA00023077"/>
    </source>
</evidence>
<dbReference type="NCBIfam" id="TIGR04057">
    <property type="entry name" value="SusC_RagA_signa"/>
    <property type="match status" value="1"/>
</dbReference>
<evidence type="ECO:0000256" key="3">
    <source>
        <dbReference type="ARBA" id="ARBA00022452"/>
    </source>
</evidence>
<keyword evidence="3 10" id="KW-1134">Transmembrane beta strand</keyword>
<keyword evidence="8 15" id="KW-0675">Receptor</keyword>
<evidence type="ECO:0000256" key="7">
    <source>
        <dbReference type="ARBA" id="ARBA00023136"/>
    </source>
</evidence>
<dbReference type="NCBIfam" id="TIGR04056">
    <property type="entry name" value="OMP_RagA_SusC"/>
    <property type="match status" value="1"/>
</dbReference>
<evidence type="ECO:0000256" key="5">
    <source>
        <dbReference type="ARBA" id="ARBA00022729"/>
    </source>
</evidence>
<evidence type="ECO:0000313" key="30">
    <source>
        <dbReference type="Proteomes" id="UP000461276"/>
    </source>
</evidence>
<dbReference type="InterPro" id="IPR008969">
    <property type="entry name" value="CarboxyPept-like_regulatory"/>
</dbReference>
<dbReference type="GO" id="GO:0009279">
    <property type="term" value="C:cell outer membrane"/>
    <property type="evidence" value="ECO:0007669"/>
    <property type="project" value="UniProtKB-SubCell"/>
</dbReference>
<keyword evidence="2 10" id="KW-0813">Transport</keyword>
<evidence type="ECO:0000313" key="24">
    <source>
        <dbReference type="Proteomes" id="UP000095591"/>
    </source>
</evidence>
<evidence type="ECO:0000256" key="2">
    <source>
        <dbReference type="ARBA" id="ARBA00022448"/>
    </source>
</evidence>
<dbReference type="EMBL" id="CYXP01000002">
    <property type="protein sequence ID" value="CUM93075.1"/>
    <property type="molecule type" value="Genomic_DNA"/>
</dbReference>
<feature type="signal peptide" evidence="12">
    <location>
        <begin position="1"/>
        <end position="20"/>
    </location>
</feature>
<dbReference type="GO" id="GO:0015344">
    <property type="term" value="F:siderophore uptake transmembrane transporter activity"/>
    <property type="evidence" value="ECO:0007669"/>
    <property type="project" value="TreeGrafter"/>
</dbReference>
<dbReference type="EMBL" id="CYYK01000001">
    <property type="protein sequence ID" value="CUN44289.1"/>
    <property type="molecule type" value="Genomic_DNA"/>
</dbReference>
<reference evidence="22 26" key="4">
    <citation type="submission" date="2019-07" db="EMBL/GenBank/DDBJ databases">
        <title>Genome sequencing of Parabacteroides distasonis iSURF_7.</title>
        <authorList>
            <person name="Degefu H.N."/>
            <person name="Ruoff K.L."/>
            <person name="Price C.E."/>
            <person name="Valls R.A."/>
            <person name="O'Toole G.A."/>
        </authorList>
    </citation>
    <scope>NUCLEOTIDE SEQUENCE [LARGE SCALE GENOMIC DNA]</scope>
    <source>
        <strain evidence="22 26">CFPLTA003_1B</strain>
    </source>
</reference>
<dbReference type="EMBL" id="WKMY01000010">
    <property type="protein sequence ID" value="MRY94407.1"/>
    <property type="molecule type" value="Genomic_DNA"/>
</dbReference>
<dbReference type="Gene3D" id="2.60.40.1120">
    <property type="entry name" value="Carboxypeptidase-like, regulatory domain"/>
    <property type="match status" value="1"/>
</dbReference>
<reference evidence="21 25" key="2">
    <citation type="submission" date="2018-08" db="EMBL/GenBank/DDBJ databases">
        <title>A genome reference for cultivated species of the human gut microbiota.</title>
        <authorList>
            <person name="Zou Y."/>
            <person name="Xue W."/>
            <person name="Luo G."/>
        </authorList>
    </citation>
    <scope>NUCLEOTIDE SEQUENCE [LARGE SCALE GENOMIC DNA]</scope>
    <source>
        <strain evidence="21 25">AM30-4</strain>
    </source>
</reference>
<dbReference type="SUPFAM" id="SSF56935">
    <property type="entry name" value="Porins"/>
    <property type="match status" value="1"/>
</dbReference>
<evidence type="ECO:0000313" key="26">
    <source>
        <dbReference type="Proteomes" id="UP000315827"/>
    </source>
</evidence>
<evidence type="ECO:0000313" key="21">
    <source>
        <dbReference type="EMBL" id="RHD71847.1"/>
    </source>
</evidence>
<evidence type="ECO:0000256" key="4">
    <source>
        <dbReference type="ARBA" id="ARBA00022692"/>
    </source>
</evidence>
<evidence type="ECO:0000256" key="12">
    <source>
        <dbReference type="SAM" id="SignalP"/>
    </source>
</evidence>
<dbReference type="EMBL" id="VOHW01000030">
    <property type="protein sequence ID" value="TWV57303.1"/>
    <property type="molecule type" value="Genomic_DNA"/>
</dbReference>
<dbReference type="GO" id="GO:0044718">
    <property type="term" value="P:siderophore transmembrane transport"/>
    <property type="evidence" value="ECO:0007669"/>
    <property type="project" value="TreeGrafter"/>
</dbReference>
<dbReference type="Proteomes" id="UP000315827">
    <property type="component" value="Unassembled WGS sequence"/>
</dbReference>
<evidence type="ECO:0000256" key="10">
    <source>
        <dbReference type="PROSITE-ProRule" id="PRU01360"/>
    </source>
</evidence>
<dbReference type="Pfam" id="PF00593">
    <property type="entry name" value="TonB_dep_Rec_b-barrel"/>
    <property type="match status" value="1"/>
</dbReference>
<dbReference type="PANTHER" id="PTHR30069:SF29">
    <property type="entry name" value="HEMOGLOBIN AND HEMOGLOBIN-HAPTOGLOBIN-BINDING PROTEIN 1-RELATED"/>
    <property type="match status" value="1"/>
</dbReference>
<dbReference type="EMBL" id="WKMC01000002">
    <property type="protein sequence ID" value="MRZ49411.1"/>
    <property type="molecule type" value="Genomic_DNA"/>
</dbReference>
<evidence type="ECO:0000313" key="22">
    <source>
        <dbReference type="EMBL" id="TWV57303.1"/>
    </source>
</evidence>
<dbReference type="InterPro" id="IPR037066">
    <property type="entry name" value="Plug_dom_sf"/>
</dbReference>
<dbReference type="Gene3D" id="2.170.130.10">
    <property type="entry name" value="TonB-dependent receptor, plug domain"/>
    <property type="match status" value="1"/>
</dbReference>
<dbReference type="InterPro" id="IPR023996">
    <property type="entry name" value="TonB-dep_OMP_SusC/RagA"/>
</dbReference>
<feature type="chain" id="PRO_5014533230" evidence="12">
    <location>
        <begin position="21"/>
        <end position="1071"/>
    </location>
</feature>
<dbReference type="AlphaFoldDB" id="A0A173STZ0"/>
<evidence type="ECO:0000313" key="18">
    <source>
        <dbReference type="EMBL" id="MRZ49411.1"/>
    </source>
</evidence>
<dbReference type="EMBL" id="QSJN01000014">
    <property type="protein sequence ID" value="RHD71847.1"/>
    <property type="molecule type" value="Genomic_DNA"/>
</dbReference>
<evidence type="ECO:0000313" key="17">
    <source>
        <dbReference type="EMBL" id="MRY94407.1"/>
    </source>
</evidence>
<evidence type="ECO:0000259" key="14">
    <source>
        <dbReference type="Pfam" id="PF07715"/>
    </source>
</evidence>
<dbReference type="Proteomes" id="UP000095591">
    <property type="component" value="Unassembled WGS sequence"/>
</dbReference>
<evidence type="ECO:0000313" key="23">
    <source>
        <dbReference type="Proteomes" id="UP000095455"/>
    </source>
</evidence>
<comment type="subcellular location">
    <subcellularLocation>
        <location evidence="1 10">Cell outer membrane</location>
        <topology evidence="1 10">Multi-pass membrane protein</topology>
    </subcellularLocation>
</comment>
<comment type="similarity">
    <text evidence="10 11">Belongs to the TonB-dependent receptor family.</text>
</comment>
<evidence type="ECO:0000313" key="25">
    <source>
        <dbReference type="Proteomes" id="UP000284660"/>
    </source>
</evidence>
<dbReference type="InterPro" id="IPR000531">
    <property type="entry name" value="Beta-barrel_TonB"/>
</dbReference>
<dbReference type="EMBL" id="WKNE01000006">
    <property type="protein sequence ID" value="MRZ55042.1"/>
    <property type="molecule type" value="Genomic_DNA"/>
</dbReference>
<accession>A0A173STZ0</accession>
<keyword evidence="5 12" id="KW-0732">Signal</keyword>
<dbReference type="Pfam" id="PF13715">
    <property type="entry name" value="CarbopepD_reg_2"/>
    <property type="match status" value="1"/>
</dbReference>
<evidence type="ECO:0000256" key="9">
    <source>
        <dbReference type="ARBA" id="ARBA00023237"/>
    </source>
</evidence>
<reference evidence="23 24" key="1">
    <citation type="submission" date="2015-09" db="EMBL/GenBank/DDBJ databases">
        <authorList>
            <consortium name="Pathogen Informatics"/>
        </authorList>
    </citation>
    <scope>NUCLEOTIDE SEQUENCE [LARGE SCALE GENOMIC DNA]</scope>
    <source>
        <strain evidence="16 23">2789STDY5608822</strain>
        <strain evidence="15 24">2789STDY5608872</strain>
    </source>
</reference>
<dbReference type="SUPFAM" id="SSF49464">
    <property type="entry name" value="Carboxypeptidase regulatory domain-like"/>
    <property type="match status" value="1"/>
</dbReference>
<name>A0A173STZ0_PARDI</name>
<evidence type="ECO:0000256" key="8">
    <source>
        <dbReference type="ARBA" id="ARBA00023170"/>
    </source>
</evidence>
<evidence type="ECO:0000313" key="19">
    <source>
        <dbReference type="EMBL" id="MRZ55042.1"/>
    </source>
</evidence>
<dbReference type="EMBL" id="WKMO01000016">
    <property type="protein sequence ID" value="MSB74842.1"/>
    <property type="molecule type" value="Genomic_DNA"/>
</dbReference>
<dbReference type="InterPro" id="IPR036942">
    <property type="entry name" value="Beta-barrel_TonB_sf"/>
</dbReference>
<feature type="domain" description="TonB-dependent receptor plug" evidence="14">
    <location>
        <begin position="113"/>
        <end position="220"/>
    </location>
</feature>
<organism evidence="15 24">
    <name type="scientific">Parabacteroides distasonis</name>
    <dbReference type="NCBI Taxonomy" id="823"/>
    <lineage>
        <taxon>Bacteria</taxon>
        <taxon>Pseudomonadati</taxon>
        <taxon>Bacteroidota</taxon>
        <taxon>Bacteroidia</taxon>
        <taxon>Bacteroidales</taxon>
        <taxon>Tannerellaceae</taxon>
        <taxon>Parabacteroides</taxon>
    </lineage>
</organism>
<gene>
    <name evidence="21" type="ORF">DW782_18095</name>
    <name evidence="16" type="ORF">ERS852380_00367</name>
    <name evidence="15" type="ORF">ERS852429_01157</name>
    <name evidence="22" type="ORF">FSA05_23395</name>
    <name evidence="18" type="ORF">GKD66_03965</name>
    <name evidence="17" type="ORF">GKD67_14475</name>
    <name evidence="19" type="ORF">GKD68_09775</name>
    <name evidence="20" type="ORF">GKD70_16390</name>
</gene>
<reference evidence="27 28" key="3">
    <citation type="journal article" date="2019" name="Nat. Med.">
        <title>A library of human gut bacterial isolates paired with longitudinal multiomics data enables mechanistic microbiome research.</title>
        <authorList>
            <person name="Poyet M."/>
            <person name="Groussin M."/>
            <person name="Gibbons S.M."/>
            <person name="Avila-Pacheco J."/>
            <person name="Jiang X."/>
            <person name="Kearney S.M."/>
            <person name="Perrotta A.R."/>
            <person name="Berdy B."/>
            <person name="Zhao S."/>
            <person name="Lieberman T.D."/>
            <person name="Swanson P.K."/>
            <person name="Smith M."/>
            <person name="Roesemann S."/>
            <person name="Alexander J.E."/>
            <person name="Rich S.A."/>
            <person name="Livny J."/>
            <person name="Vlamakis H."/>
            <person name="Clish C."/>
            <person name="Bullock K."/>
            <person name="Deik A."/>
            <person name="Scott J."/>
            <person name="Pierce K.A."/>
            <person name="Xavier R.J."/>
            <person name="Alm E.J."/>
        </authorList>
    </citation>
    <scope>NUCLEOTIDE SEQUENCE [LARGE SCALE GENOMIC DNA]</scope>
    <source>
        <strain evidence="19 27">BIOML-A2</strain>
        <strain evidence="20 29">BIOML-A20</strain>
        <strain evidence="18 28">BIOML-A32</strain>
        <strain evidence="17 30">BIOML-A9</strain>
    </source>
</reference>
<feature type="domain" description="TonB-dependent receptor-like beta-barrel" evidence="13">
    <location>
        <begin position="451"/>
        <end position="896"/>
    </location>
</feature>
<dbReference type="PANTHER" id="PTHR30069">
    <property type="entry name" value="TONB-DEPENDENT OUTER MEMBRANE RECEPTOR"/>
    <property type="match status" value="1"/>
</dbReference>
<dbReference type="InterPro" id="IPR039426">
    <property type="entry name" value="TonB-dep_rcpt-like"/>
</dbReference>
<protein>
    <submittedName>
        <fullName evidence="15">Outer membrane receptor for ferrienterochelin and colicins</fullName>
    </submittedName>
    <submittedName>
        <fullName evidence="17">SusC/RagA family TonB-linked outer membrane protein</fullName>
    </submittedName>
    <submittedName>
        <fullName evidence="21">TonB-dependent receptor</fullName>
    </submittedName>
</protein>
<dbReference type="OrthoDB" id="9768177at2"/>
<sequence>MKHKLTLVLLSFFLGVQCMVAQQMKVTGVVINEDDGEPVIGASIVVKGTTIGTITDLDGKFELETQKDAKLIISYVGLRTQETTAQQNMRIVLSSDSQAIDEVVVVAYGTAKKSSFTGSASTVGAALMDKRPLSNALSALEGNTSGVQMTSSIGQPGEAAKVTIRGFGSVNADNAPLYVVDGAIFSGDISSISPSDIESMTILKDAASTSLYGSSAGNGVVLITTKKGSSSSGAGVTLSISQGWSSRAYNDYAKVGVYDYYPLQWQMLRNANMSLGQSATDAAANASKDIINKLKYNPFVGIANDAIVGTDGLLNPSASALKWGEDLDWEDAAYRTGHRQEYNVSYNTKTEKSDTYASIGYLNDKGYMIKTDFERYNARLNYNIYPVKWFKSGLNLGLSRTNSNYSTSTSSNSAGYGNLSRFIRSMAPIYPVHKHDIETGAYLDKEGNVVTDPALYTYDYEGARISSNGRDGIAEALWNDRLMSTTNSSARTYVTITPIEGLNLTVNYAFDNKDERRRVYENPEVGDGTAGPGRLNIRNRNFLTQTFNQLINYTKTFGKHNIEALLGHENYSYRLQYNYGMKTNEIVSGTYEYSNFVSISSMDSYTREYKKEGYFARLNYDFDDKYYVTASYRRDGSSRFSKDNRWGNFWSFGASWRISQEDFMENLTWVDNLKLRASYGETGNDAIYYTDDDTQQDYYPYQTLYNLGINNGLEAGLYFPTMANNNLKWETQVSTDVALEFGLFGRLNGTVEFFRKASRDLLFNVSQPLSSGVEKIVQNIGKVRNQGVEIDLNYQVLKSKDWKLSVGANATFINNKVTRLPDANRKDGIIKDSKKLMEGHSIYEFWLRQWWGVNPDNGDGLYIFDAENNTDANGNIKDAVKKTLVEKDGQVLTNSYSYAKYDFSGSAVPKVYGGFNINLSYKAFDLSTVFSYSLGGKVLDSSYRGLMDVGEFGYAMSPDLHNAWTTPGQITDVPRLDNNSGHATSIGQSYSTRWLTNANYLNLRTVTLAYNLPKSILNVINIKSARVNVSAENLFMLKARQGLNPQANYAGVSYNEYMPAKNFTIGLNVSF</sequence>
<evidence type="ECO:0000313" key="20">
    <source>
        <dbReference type="EMBL" id="MSB74842.1"/>
    </source>
</evidence>
<dbReference type="Proteomes" id="UP000284660">
    <property type="component" value="Unassembled WGS sequence"/>
</dbReference>
<proteinExistence type="inferred from homology"/>
<keyword evidence="4 10" id="KW-0812">Transmembrane</keyword>
<evidence type="ECO:0000256" key="1">
    <source>
        <dbReference type="ARBA" id="ARBA00004571"/>
    </source>
</evidence>
<dbReference type="Proteomes" id="UP000461276">
    <property type="component" value="Unassembled WGS sequence"/>
</dbReference>
<dbReference type="RefSeq" id="WP_005859317.1">
    <property type="nucleotide sequence ID" value="NZ_BQOC01000007.1"/>
</dbReference>
<evidence type="ECO:0000313" key="28">
    <source>
        <dbReference type="Proteomes" id="UP000441358"/>
    </source>
</evidence>
<keyword evidence="6 11" id="KW-0798">TonB box</keyword>
<dbReference type="InterPro" id="IPR023997">
    <property type="entry name" value="TonB-dep_OMP_SusC/RagA_CS"/>
</dbReference>
<evidence type="ECO:0000313" key="15">
    <source>
        <dbReference type="EMBL" id="CUM93075.1"/>
    </source>
</evidence>
<dbReference type="InterPro" id="IPR012910">
    <property type="entry name" value="Plug_dom"/>
</dbReference>
<keyword evidence="9 10" id="KW-0998">Cell outer membrane</keyword>
<evidence type="ECO:0000313" key="16">
    <source>
        <dbReference type="EMBL" id="CUN44289.1"/>
    </source>
</evidence>